<proteinExistence type="predicted"/>
<evidence type="ECO:0000256" key="1">
    <source>
        <dbReference type="SAM" id="MobiDB-lite"/>
    </source>
</evidence>
<dbReference type="Proteomes" id="UP001231189">
    <property type="component" value="Unassembled WGS sequence"/>
</dbReference>
<feature type="domain" description="RNase H type-1" evidence="2">
    <location>
        <begin position="279"/>
        <end position="400"/>
    </location>
</feature>
<keyword evidence="4" id="KW-1185">Reference proteome</keyword>
<accession>A0AAD8TCI8</accession>
<dbReference type="PANTHER" id="PTHR47074">
    <property type="entry name" value="BNAC02G40300D PROTEIN"/>
    <property type="match status" value="1"/>
</dbReference>
<gene>
    <name evidence="3" type="ORF">QYE76_039936</name>
</gene>
<dbReference type="InterPro" id="IPR036397">
    <property type="entry name" value="RNaseH_sf"/>
</dbReference>
<dbReference type="GO" id="GO:0003676">
    <property type="term" value="F:nucleic acid binding"/>
    <property type="evidence" value="ECO:0007669"/>
    <property type="project" value="InterPro"/>
</dbReference>
<dbReference type="InterPro" id="IPR012337">
    <property type="entry name" value="RNaseH-like_sf"/>
</dbReference>
<organism evidence="3 4">
    <name type="scientific">Lolium multiflorum</name>
    <name type="common">Italian ryegrass</name>
    <name type="synonym">Lolium perenne subsp. multiflorum</name>
    <dbReference type="NCBI Taxonomy" id="4521"/>
    <lineage>
        <taxon>Eukaryota</taxon>
        <taxon>Viridiplantae</taxon>
        <taxon>Streptophyta</taxon>
        <taxon>Embryophyta</taxon>
        <taxon>Tracheophyta</taxon>
        <taxon>Spermatophyta</taxon>
        <taxon>Magnoliopsida</taxon>
        <taxon>Liliopsida</taxon>
        <taxon>Poales</taxon>
        <taxon>Poaceae</taxon>
        <taxon>BOP clade</taxon>
        <taxon>Pooideae</taxon>
        <taxon>Poodae</taxon>
        <taxon>Poeae</taxon>
        <taxon>Poeae Chloroplast Group 2 (Poeae type)</taxon>
        <taxon>Loliodinae</taxon>
        <taxon>Loliinae</taxon>
        <taxon>Lolium</taxon>
    </lineage>
</organism>
<dbReference type="InterPro" id="IPR002156">
    <property type="entry name" value="RNaseH_domain"/>
</dbReference>
<dbReference type="GO" id="GO:0004523">
    <property type="term" value="F:RNA-DNA hybrid ribonuclease activity"/>
    <property type="evidence" value="ECO:0007669"/>
    <property type="project" value="InterPro"/>
</dbReference>
<dbReference type="SUPFAM" id="SSF53098">
    <property type="entry name" value="Ribonuclease H-like"/>
    <property type="match status" value="1"/>
</dbReference>
<sequence>MASLVAKVMAEVAERMASAKKKKAKNRTDAEKAMKVAHKGTMKWLPFMSKFMPEKNCVLIKTGIRTNKGFKEVHLTILAKALLKNYGADVSSTQDHPKDAEILNTPIPNYDEMHAIFSFDFATGKYAMGSSETLDLPPVATSAEDADTHESDGVAGDGIPEKPVDVPEKVCAGKRKRGASIDNELVAFTNMAVIVRDASQRLSDVPCNDFDASLDKAGVTVQDRDWIDGKTPLNIGKACKWALDTASDLLLLTKPPLGAKTRQRPARWIPPPAGFLKINTDAAFDAINLVGASGCVVRNADGVFLRAASSWLESVPDALTAEAIACCEGVKLCLGGTDMKIILESDCMTLVELWKTRKKNRAAIWPILNHIEALSKEFISFDFRFVSRKANMAAHLTAKNMSSAMPECIWVSQVPAFLANCIQHDCANADE</sequence>
<evidence type="ECO:0000259" key="2">
    <source>
        <dbReference type="Pfam" id="PF13456"/>
    </source>
</evidence>
<evidence type="ECO:0000313" key="3">
    <source>
        <dbReference type="EMBL" id="KAK1679088.1"/>
    </source>
</evidence>
<reference evidence="3" key="1">
    <citation type="submission" date="2023-07" db="EMBL/GenBank/DDBJ databases">
        <title>A chromosome-level genome assembly of Lolium multiflorum.</title>
        <authorList>
            <person name="Chen Y."/>
            <person name="Copetti D."/>
            <person name="Kolliker R."/>
            <person name="Studer B."/>
        </authorList>
    </citation>
    <scope>NUCLEOTIDE SEQUENCE</scope>
    <source>
        <strain evidence="3">02402/16</strain>
        <tissue evidence="3">Leaf</tissue>
    </source>
</reference>
<dbReference type="InterPro" id="IPR052929">
    <property type="entry name" value="RNase_H-like_EbsB-rel"/>
</dbReference>
<comment type="caution">
    <text evidence="3">The sequence shown here is derived from an EMBL/GenBank/DDBJ whole genome shotgun (WGS) entry which is preliminary data.</text>
</comment>
<dbReference type="InterPro" id="IPR044730">
    <property type="entry name" value="RNase_H-like_dom_plant"/>
</dbReference>
<dbReference type="Gene3D" id="3.30.420.10">
    <property type="entry name" value="Ribonuclease H-like superfamily/Ribonuclease H"/>
    <property type="match status" value="1"/>
</dbReference>
<evidence type="ECO:0000313" key="4">
    <source>
        <dbReference type="Proteomes" id="UP001231189"/>
    </source>
</evidence>
<feature type="region of interest" description="Disordered" evidence="1">
    <location>
        <begin position="137"/>
        <end position="165"/>
    </location>
</feature>
<dbReference type="CDD" id="cd06222">
    <property type="entry name" value="RNase_H_like"/>
    <property type="match status" value="1"/>
</dbReference>
<dbReference type="Pfam" id="PF13456">
    <property type="entry name" value="RVT_3"/>
    <property type="match status" value="1"/>
</dbReference>
<dbReference type="AlphaFoldDB" id="A0AAD8TCI8"/>
<name>A0AAD8TCI8_LOLMU</name>
<dbReference type="PANTHER" id="PTHR47074:SF11">
    <property type="entry name" value="REVERSE TRANSCRIPTASE-LIKE PROTEIN"/>
    <property type="match status" value="1"/>
</dbReference>
<dbReference type="EMBL" id="JAUUTY010000002">
    <property type="protein sequence ID" value="KAK1679088.1"/>
    <property type="molecule type" value="Genomic_DNA"/>
</dbReference>
<protein>
    <recommendedName>
        <fullName evidence="2">RNase H type-1 domain-containing protein</fullName>
    </recommendedName>
</protein>